<evidence type="ECO:0000313" key="2">
    <source>
        <dbReference type="Proteomes" id="UP000231134"/>
    </source>
</evidence>
<dbReference type="EMBL" id="PGEX01000001">
    <property type="protein sequence ID" value="PJJ42737.1"/>
    <property type="molecule type" value="Genomic_DNA"/>
</dbReference>
<dbReference type="Gene3D" id="3.30.2310.40">
    <property type="match status" value="1"/>
</dbReference>
<reference evidence="1 2" key="1">
    <citation type="submission" date="2017-11" db="EMBL/GenBank/DDBJ databases">
        <title>Animal gut microbial communities from fecal samples from Wisconsin, USA.</title>
        <authorList>
            <person name="Neumann A."/>
        </authorList>
    </citation>
    <scope>NUCLEOTIDE SEQUENCE [LARGE SCALE GENOMIC DNA]</scope>
    <source>
        <strain evidence="1 2">UWS3</strain>
    </source>
</reference>
<dbReference type="InterPro" id="IPR031451">
    <property type="entry name" value="MqsR_toxin"/>
</dbReference>
<dbReference type="GO" id="GO:0009372">
    <property type="term" value="P:quorum sensing"/>
    <property type="evidence" value="ECO:0007669"/>
    <property type="project" value="InterPro"/>
</dbReference>
<name>A0A2M9AAU5_9BACT</name>
<sequence>MEHLGKAHYDLELIKKLLQDKDKRFVTRSSKQTAVLLGYTDEDSIVERVCKLRSNEIYKTMTTDADTTLWQDVYHSSDKKADGSCVKLYIKIQITKNGNGVVISFKEL</sequence>
<dbReference type="Proteomes" id="UP000231134">
    <property type="component" value="Unassembled WGS sequence"/>
</dbReference>
<comment type="caution">
    <text evidence="1">The sequence shown here is derived from an EMBL/GenBank/DDBJ whole genome shotgun (WGS) entry which is preliminary data.</text>
</comment>
<keyword evidence="2" id="KW-1185">Reference proteome</keyword>
<protein>
    <submittedName>
        <fullName evidence="1">Motility quorum-sensing regulator/GCU-specific mRNA interferase toxin</fullName>
    </submittedName>
</protein>
<evidence type="ECO:0000313" key="1">
    <source>
        <dbReference type="EMBL" id="PJJ42737.1"/>
    </source>
</evidence>
<dbReference type="GO" id="GO:0017148">
    <property type="term" value="P:negative regulation of translation"/>
    <property type="evidence" value="ECO:0007669"/>
    <property type="project" value="InterPro"/>
</dbReference>
<organism evidence="1 2">
    <name type="scientific">Hallerella succinigenes</name>
    <dbReference type="NCBI Taxonomy" id="1896222"/>
    <lineage>
        <taxon>Bacteria</taxon>
        <taxon>Pseudomonadati</taxon>
        <taxon>Fibrobacterota</taxon>
        <taxon>Fibrobacteria</taxon>
        <taxon>Fibrobacterales</taxon>
        <taxon>Fibrobacteraceae</taxon>
        <taxon>Hallerella</taxon>
    </lineage>
</organism>
<dbReference type="AlphaFoldDB" id="A0A2M9AAU5"/>
<dbReference type="RefSeq" id="WP_100426577.1">
    <property type="nucleotide sequence ID" value="NZ_PGEX01000001.1"/>
</dbReference>
<dbReference type="GO" id="GO:0044010">
    <property type="term" value="P:single-species biofilm formation"/>
    <property type="evidence" value="ECO:0007669"/>
    <property type="project" value="InterPro"/>
</dbReference>
<proteinExistence type="predicted"/>
<accession>A0A2M9AAU5</accession>
<dbReference type="Pfam" id="PF15723">
    <property type="entry name" value="MqsR_toxin"/>
    <property type="match status" value="1"/>
</dbReference>
<gene>
    <name evidence="1" type="ORF">BGX16_2781</name>
</gene>
<dbReference type="OrthoDB" id="5523080at2"/>
<dbReference type="InterPro" id="IPR038493">
    <property type="entry name" value="MqsR_sf"/>
</dbReference>